<dbReference type="Proteomes" id="UP000609849">
    <property type="component" value="Unassembled WGS sequence"/>
</dbReference>
<feature type="transmembrane region" description="Helical" evidence="1">
    <location>
        <begin position="7"/>
        <end position="26"/>
    </location>
</feature>
<evidence type="ECO:0000313" key="3">
    <source>
        <dbReference type="Proteomes" id="UP000609849"/>
    </source>
</evidence>
<accession>A0ABR7JNR0</accession>
<reference evidence="2 3" key="1">
    <citation type="submission" date="2020-08" db="EMBL/GenBank/DDBJ databases">
        <authorList>
            <person name="Liu C."/>
            <person name="Sun Q."/>
        </authorList>
    </citation>
    <scope>NUCLEOTIDE SEQUENCE [LARGE SCALE GENOMIC DNA]</scope>
    <source>
        <strain evidence="2 3">NSJ-18</strain>
    </source>
</reference>
<evidence type="ECO:0000256" key="1">
    <source>
        <dbReference type="SAM" id="Phobius"/>
    </source>
</evidence>
<protein>
    <submittedName>
        <fullName evidence="2">Glycosyl transferase</fullName>
    </submittedName>
</protein>
<keyword evidence="3" id="KW-1185">Reference proteome</keyword>
<keyword evidence="1" id="KW-0812">Transmembrane</keyword>
<comment type="caution">
    <text evidence="2">The sequence shown here is derived from an EMBL/GenBank/DDBJ whole genome shotgun (WGS) entry which is preliminary data.</text>
</comment>
<proteinExistence type="predicted"/>
<keyword evidence="1" id="KW-0472">Membrane</keyword>
<feature type="transmembrane region" description="Helical" evidence="1">
    <location>
        <begin position="46"/>
        <end position="67"/>
    </location>
</feature>
<keyword evidence="2" id="KW-0808">Transferase</keyword>
<dbReference type="GO" id="GO:0016740">
    <property type="term" value="F:transferase activity"/>
    <property type="evidence" value="ECO:0007669"/>
    <property type="project" value="UniProtKB-KW"/>
</dbReference>
<sequence>MKKQIKYFLSGIIILLISSPIGYFLVNTIYANQNLSGEYITLLNGFIYSFMLVGILVFCMGLVNVFIEKKYK</sequence>
<gene>
    <name evidence="2" type="ORF">H8923_07280</name>
</gene>
<name>A0ABR7JNR0_9FIRM</name>
<dbReference type="EMBL" id="JACRWE010000003">
    <property type="protein sequence ID" value="MBC5996557.1"/>
    <property type="molecule type" value="Genomic_DNA"/>
</dbReference>
<evidence type="ECO:0000313" key="2">
    <source>
        <dbReference type="EMBL" id="MBC5996557.1"/>
    </source>
</evidence>
<organism evidence="2 3">
    <name type="scientific">Romboutsia faecis</name>
    <dbReference type="NCBI Taxonomy" id="2764597"/>
    <lineage>
        <taxon>Bacteria</taxon>
        <taxon>Bacillati</taxon>
        <taxon>Bacillota</taxon>
        <taxon>Clostridia</taxon>
        <taxon>Peptostreptococcales</taxon>
        <taxon>Peptostreptococcaceae</taxon>
        <taxon>Romboutsia</taxon>
    </lineage>
</organism>
<keyword evidence="1" id="KW-1133">Transmembrane helix</keyword>
<dbReference type="RefSeq" id="WP_153926074.1">
    <property type="nucleotide sequence ID" value="NZ_JACRWE010000003.1"/>
</dbReference>